<feature type="transmembrane region" description="Helical" evidence="2">
    <location>
        <begin position="71"/>
        <end position="92"/>
    </location>
</feature>
<dbReference type="EMBL" id="KZ680370">
    <property type="protein sequence ID" value="PTB61562.1"/>
    <property type="molecule type" value="Genomic_DNA"/>
</dbReference>
<dbReference type="Proteomes" id="UP000241546">
    <property type="component" value="Unassembled WGS sequence"/>
</dbReference>
<gene>
    <name evidence="3" type="ORF">BBK36DRAFT_1025017</name>
</gene>
<proteinExistence type="predicted"/>
<sequence>MRVSPASLLRRASASRGAGPTLAIAGTLVLIVSILWPVSSSTIAIVLMVLVQSSIASCHGRMCRRPSVRPLLGSVVSTFVCHYDYLFSSLFFPCFPLGFGVRIDFVTLEQEARLVLWLAYTKEYWHADAHARRKERKKTERRHNHGVFGTGWSRTRSGRR</sequence>
<evidence type="ECO:0000256" key="2">
    <source>
        <dbReference type="SAM" id="Phobius"/>
    </source>
</evidence>
<evidence type="ECO:0000313" key="4">
    <source>
        <dbReference type="Proteomes" id="UP000241546"/>
    </source>
</evidence>
<keyword evidence="2" id="KW-0812">Transmembrane</keyword>
<feature type="transmembrane region" description="Helical" evidence="2">
    <location>
        <begin position="24"/>
        <end position="50"/>
    </location>
</feature>
<feature type="compositionally biased region" description="Basic residues" evidence="1">
    <location>
        <begin position="135"/>
        <end position="145"/>
    </location>
</feature>
<evidence type="ECO:0000313" key="3">
    <source>
        <dbReference type="EMBL" id="PTB61562.1"/>
    </source>
</evidence>
<evidence type="ECO:0000256" key="1">
    <source>
        <dbReference type="SAM" id="MobiDB-lite"/>
    </source>
</evidence>
<organism evidence="3 4">
    <name type="scientific">Trichoderma citrinoviride</name>
    <dbReference type="NCBI Taxonomy" id="58853"/>
    <lineage>
        <taxon>Eukaryota</taxon>
        <taxon>Fungi</taxon>
        <taxon>Dikarya</taxon>
        <taxon>Ascomycota</taxon>
        <taxon>Pezizomycotina</taxon>
        <taxon>Sordariomycetes</taxon>
        <taxon>Hypocreomycetidae</taxon>
        <taxon>Hypocreales</taxon>
        <taxon>Hypocreaceae</taxon>
        <taxon>Trichoderma</taxon>
    </lineage>
</organism>
<dbReference type="GeneID" id="36596988"/>
<name>A0A2T4AWW8_9HYPO</name>
<keyword evidence="2" id="KW-0472">Membrane</keyword>
<accession>A0A2T4AWW8</accession>
<feature type="region of interest" description="Disordered" evidence="1">
    <location>
        <begin position="135"/>
        <end position="160"/>
    </location>
</feature>
<dbReference type="RefSeq" id="XP_024744882.1">
    <property type="nucleotide sequence ID" value="XM_024888869.1"/>
</dbReference>
<keyword evidence="2" id="KW-1133">Transmembrane helix</keyword>
<feature type="compositionally biased region" description="Low complexity" evidence="1">
    <location>
        <begin position="150"/>
        <end position="160"/>
    </location>
</feature>
<keyword evidence="4" id="KW-1185">Reference proteome</keyword>
<reference evidence="4" key="1">
    <citation type="submission" date="2016-07" db="EMBL/GenBank/DDBJ databases">
        <title>Multiple horizontal gene transfer events from other fungi enriched the ability of initially mycotrophic Trichoderma (Ascomycota) to feed on dead plant biomass.</title>
        <authorList>
            <consortium name="DOE Joint Genome Institute"/>
            <person name="Atanasova L."/>
            <person name="Chenthamara K."/>
            <person name="Zhang J."/>
            <person name="Grujic M."/>
            <person name="Henrissat B."/>
            <person name="Kuo A."/>
            <person name="Aerts A."/>
            <person name="Salamov A."/>
            <person name="Lipzen A."/>
            <person name="Labutti K."/>
            <person name="Barry K."/>
            <person name="Miao Y."/>
            <person name="Rahimi M.J."/>
            <person name="Shen Q."/>
            <person name="Grigoriev I.V."/>
            <person name="Kubicek C.P."/>
            <person name="Druzhinina I.S."/>
        </authorList>
    </citation>
    <scope>NUCLEOTIDE SEQUENCE [LARGE SCALE GENOMIC DNA]</scope>
    <source>
        <strain evidence="4">TUCIM 6016</strain>
    </source>
</reference>
<protein>
    <submittedName>
        <fullName evidence="3">Uncharacterized protein</fullName>
    </submittedName>
</protein>
<dbReference type="AlphaFoldDB" id="A0A2T4AWW8"/>